<feature type="domain" description="DUF4352" evidence="4">
    <location>
        <begin position="102"/>
        <end position="200"/>
    </location>
</feature>
<evidence type="ECO:0000259" key="4">
    <source>
        <dbReference type="Pfam" id="PF11611"/>
    </source>
</evidence>
<feature type="signal peptide" evidence="3">
    <location>
        <begin position="1"/>
        <end position="27"/>
    </location>
</feature>
<feature type="region of interest" description="Disordered" evidence="2">
    <location>
        <begin position="24"/>
        <end position="79"/>
    </location>
</feature>
<dbReference type="Proteomes" id="UP000306509">
    <property type="component" value="Unassembled WGS sequence"/>
</dbReference>
<evidence type="ECO:0000313" key="6">
    <source>
        <dbReference type="Proteomes" id="UP000306509"/>
    </source>
</evidence>
<dbReference type="STRING" id="180332.GCA_000797495_03908"/>
<sequence precursor="true">MKKRAPYIVAMGLAVLALTGCQGNDSAKETQPGSVQTEAVSEAKTEAKTEAAKAEDTEAGSEKAVTDAGSGAAEKNSEYEEGGWKITYEDVMSDTKLENVSTQLGYTDVSTSEYHKQASDGMKFCMIKLIFEKVDSKEEIDFTKLKLVDENGKEYSRMDDTFISDLGMKRLQGTKLNFGTNEGWICFEVDESATQLTLEYPFEAGTLSIQVL</sequence>
<dbReference type="EMBL" id="QGQD01000045">
    <property type="protein sequence ID" value="TLD00987.1"/>
    <property type="molecule type" value="Genomic_DNA"/>
</dbReference>
<reference evidence="5 6" key="1">
    <citation type="journal article" date="2019" name="Anaerobe">
        <title>Detection of Robinsoniella peoriensis in multiple bone samples of a trauma patient.</title>
        <authorList>
            <person name="Schrottner P."/>
            <person name="Hartwich K."/>
            <person name="Bunk B."/>
            <person name="Schober I."/>
            <person name="Helbig S."/>
            <person name="Rudolph W.W."/>
            <person name="Gunzer F."/>
        </authorList>
    </citation>
    <scope>NUCLEOTIDE SEQUENCE [LARGE SCALE GENOMIC DNA]</scope>
    <source>
        <strain evidence="5 6">DSM 106044</strain>
    </source>
</reference>
<comment type="caution">
    <text evidence="5">The sequence shown here is derived from an EMBL/GenBank/DDBJ whole genome shotgun (WGS) entry which is preliminary data.</text>
</comment>
<accession>A0A4U8Q804</accession>
<keyword evidence="1 3" id="KW-0732">Signal</keyword>
<feature type="compositionally biased region" description="Basic and acidic residues" evidence="2">
    <location>
        <begin position="41"/>
        <end position="65"/>
    </location>
</feature>
<gene>
    <name evidence="5" type="ORF">DSM106044_02188</name>
</gene>
<feature type="compositionally biased region" description="Polar residues" evidence="2">
    <location>
        <begin position="24"/>
        <end position="36"/>
    </location>
</feature>
<dbReference type="Pfam" id="PF11611">
    <property type="entry name" value="DUF4352"/>
    <property type="match status" value="1"/>
</dbReference>
<dbReference type="PROSITE" id="PS51257">
    <property type="entry name" value="PROKAR_LIPOPROTEIN"/>
    <property type="match status" value="1"/>
</dbReference>
<dbReference type="Gene3D" id="2.60.40.1240">
    <property type="match status" value="1"/>
</dbReference>
<protein>
    <submittedName>
        <fullName evidence="5">Telomeric repeat-binding factor 2</fullName>
    </submittedName>
</protein>
<dbReference type="AlphaFoldDB" id="A0A4U8Q804"/>
<name>A0A4U8Q804_9FIRM</name>
<proteinExistence type="predicted"/>
<evidence type="ECO:0000256" key="3">
    <source>
        <dbReference type="SAM" id="SignalP"/>
    </source>
</evidence>
<dbReference type="InterPro" id="IPR029050">
    <property type="entry name" value="Immunoprotect_excell_Ig-like"/>
</dbReference>
<dbReference type="RefSeq" id="WP_044293031.1">
    <property type="nucleotide sequence ID" value="NZ_JBHTNY010000003.1"/>
</dbReference>
<evidence type="ECO:0000313" key="5">
    <source>
        <dbReference type="EMBL" id="TLD00987.1"/>
    </source>
</evidence>
<evidence type="ECO:0000256" key="1">
    <source>
        <dbReference type="ARBA" id="ARBA00022729"/>
    </source>
</evidence>
<evidence type="ECO:0000256" key="2">
    <source>
        <dbReference type="SAM" id="MobiDB-lite"/>
    </source>
</evidence>
<organism evidence="5 6">
    <name type="scientific">Robinsoniella peoriensis</name>
    <dbReference type="NCBI Taxonomy" id="180332"/>
    <lineage>
        <taxon>Bacteria</taxon>
        <taxon>Bacillati</taxon>
        <taxon>Bacillota</taxon>
        <taxon>Clostridia</taxon>
        <taxon>Lachnospirales</taxon>
        <taxon>Lachnospiraceae</taxon>
        <taxon>Robinsoniella</taxon>
    </lineage>
</organism>
<dbReference type="InterPro" id="IPR029051">
    <property type="entry name" value="DUF4352"/>
</dbReference>
<feature type="chain" id="PRO_5020281724" evidence="3">
    <location>
        <begin position="28"/>
        <end position="212"/>
    </location>
</feature>
<keyword evidence="6" id="KW-1185">Reference proteome</keyword>